<evidence type="ECO:0000256" key="2">
    <source>
        <dbReference type="ARBA" id="ARBA00022490"/>
    </source>
</evidence>
<evidence type="ECO:0000256" key="4">
    <source>
        <dbReference type="ARBA" id="ARBA00022777"/>
    </source>
</evidence>
<dbReference type="AlphaFoldDB" id="A0A0F8WZF9"/>
<evidence type="ECO:0000313" key="5">
    <source>
        <dbReference type="EMBL" id="KKK53870.1"/>
    </source>
</evidence>
<name>A0A0F8WZF9_9ZZZZ</name>
<dbReference type="PANTHER" id="PTHR21064">
    <property type="entry name" value="AMINOGLYCOSIDE PHOSPHOTRANSFERASE DOMAIN-CONTAINING PROTEIN-RELATED"/>
    <property type="match status" value="1"/>
</dbReference>
<comment type="subcellular location">
    <subcellularLocation>
        <location evidence="1">Cytoplasm</location>
    </subcellularLocation>
</comment>
<keyword evidence="3" id="KW-0808">Transferase</keyword>
<organism evidence="5">
    <name type="scientific">marine sediment metagenome</name>
    <dbReference type="NCBI Taxonomy" id="412755"/>
    <lineage>
        <taxon>unclassified sequences</taxon>
        <taxon>metagenomes</taxon>
        <taxon>ecological metagenomes</taxon>
    </lineage>
</organism>
<gene>
    <name evidence="5" type="ORF">LCGC14_3090440</name>
</gene>
<dbReference type="InterPro" id="IPR011009">
    <property type="entry name" value="Kinase-like_dom_sf"/>
</dbReference>
<keyword evidence="2" id="KW-0963">Cytoplasm</keyword>
<feature type="non-terminal residue" evidence="5">
    <location>
        <position position="1"/>
    </location>
</feature>
<evidence type="ECO:0000256" key="3">
    <source>
        <dbReference type="ARBA" id="ARBA00022679"/>
    </source>
</evidence>
<dbReference type="InterPro" id="IPR050249">
    <property type="entry name" value="Pseudomonas-type_ThrB"/>
</dbReference>
<dbReference type="EMBL" id="LAZR01066289">
    <property type="protein sequence ID" value="KKK53870.1"/>
    <property type="molecule type" value="Genomic_DNA"/>
</dbReference>
<proteinExistence type="predicted"/>
<accession>A0A0F8WZF9</accession>
<comment type="caution">
    <text evidence="5">The sequence shown here is derived from an EMBL/GenBank/DDBJ whole genome shotgun (WGS) entry which is preliminary data.</text>
</comment>
<dbReference type="SUPFAM" id="SSF56112">
    <property type="entry name" value="Protein kinase-like (PK-like)"/>
    <property type="match status" value="1"/>
</dbReference>
<dbReference type="PANTHER" id="PTHR21064:SF1">
    <property type="entry name" value="HYDROXYLYSINE KINASE"/>
    <property type="match status" value="1"/>
</dbReference>
<reference evidence="5" key="1">
    <citation type="journal article" date="2015" name="Nature">
        <title>Complex archaea that bridge the gap between prokaryotes and eukaryotes.</title>
        <authorList>
            <person name="Spang A."/>
            <person name="Saw J.H."/>
            <person name="Jorgensen S.L."/>
            <person name="Zaremba-Niedzwiedzka K."/>
            <person name="Martijn J."/>
            <person name="Lind A.E."/>
            <person name="van Eijk R."/>
            <person name="Schleper C."/>
            <person name="Guy L."/>
            <person name="Ettema T.J."/>
        </authorList>
    </citation>
    <scope>NUCLEOTIDE SEQUENCE</scope>
</reference>
<feature type="non-terminal residue" evidence="5">
    <location>
        <position position="347"/>
    </location>
</feature>
<keyword evidence="4" id="KW-0418">Kinase</keyword>
<dbReference type="GO" id="GO:0019202">
    <property type="term" value="F:amino acid kinase activity"/>
    <property type="evidence" value="ECO:0007669"/>
    <property type="project" value="TreeGrafter"/>
</dbReference>
<protein>
    <submittedName>
        <fullName evidence="5">Uncharacterized protein</fullName>
    </submittedName>
</protein>
<sequence length="347" mass="38052">STLRLGVNVSAKTDLNITSVKKNGTATTAFIYFPNDSLIASSTFSGDIATFNNVQVNQGETVSVLTGHSGAFTPGRNITMTYPINGTYLDWVNGVRFTTSTNTSSQEISTRLFMIVEINVSNVNAQGQVNLTSPPNNNITSETIIFFNATATITGGATIVNRTLFVWYSNGTLFGTNATTGLSGASEVALDTLDLDANNSYLWNKEYCDSDGDCGFSPLNFSIEVDTEAPIIDIERPIGIIDFGEIGFGKTIFELAIAIAYLMLDQEDPLLSAFHVVKGYFEKFSLTNLELKVLFPLICARLCMSVCSSAYQIKIEPENDYLTINEKQAWDLLFKLEKYPLQFAYQT</sequence>
<dbReference type="Gene3D" id="3.90.1200.10">
    <property type="match status" value="1"/>
</dbReference>
<evidence type="ECO:0000256" key="1">
    <source>
        <dbReference type="ARBA" id="ARBA00004496"/>
    </source>
</evidence>
<dbReference type="GO" id="GO:0005737">
    <property type="term" value="C:cytoplasm"/>
    <property type="evidence" value="ECO:0007669"/>
    <property type="project" value="UniProtKB-SubCell"/>
</dbReference>